<proteinExistence type="predicted"/>
<sequence length="154" mass="17068">MATYLIMERLYVEENVMMVLQRRPHPRLCADVNERVADSATPQIRHSLRPHTTCIGSAASEGKENHAHLQFPSPPDHVSTNSHNPMLQNLVSPVKQHVPCVNLSGTSFCVSFLLSRRCCGVLVSKITASMGETNPRDHRYLVFVRHSVTASGPG</sequence>
<accession>A0A5K3G2R1</accession>
<dbReference type="AlphaFoldDB" id="A0A5K3G2R1"/>
<reference evidence="1" key="1">
    <citation type="submission" date="2019-11" db="UniProtKB">
        <authorList>
            <consortium name="WormBaseParasite"/>
        </authorList>
    </citation>
    <scope>IDENTIFICATION</scope>
</reference>
<protein>
    <submittedName>
        <fullName evidence="1">Uncharacterized protein</fullName>
    </submittedName>
</protein>
<name>A0A5K3G2R1_MESCO</name>
<dbReference type="WBParaSite" id="MCU_014751-RA">
    <property type="protein sequence ID" value="MCU_014751-RA"/>
    <property type="gene ID" value="MCU_014751"/>
</dbReference>
<evidence type="ECO:0000313" key="1">
    <source>
        <dbReference type="WBParaSite" id="MCU_014751-RA"/>
    </source>
</evidence>
<organism evidence="1">
    <name type="scientific">Mesocestoides corti</name>
    <name type="common">Flatworm</name>
    <dbReference type="NCBI Taxonomy" id="53468"/>
    <lineage>
        <taxon>Eukaryota</taxon>
        <taxon>Metazoa</taxon>
        <taxon>Spiralia</taxon>
        <taxon>Lophotrochozoa</taxon>
        <taxon>Platyhelminthes</taxon>
        <taxon>Cestoda</taxon>
        <taxon>Eucestoda</taxon>
        <taxon>Cyclophyllidea</taxon>
        <taxon>Mesocestoididae</taxon>
        <taxon>Mesocestoides</taxon>
    </lineage>
</organism>